<gene>
    <name evidence="2" type="ORF">U5E74_09160</name>
</gene>
<feature type="transmembrane region" description="Helical" evidence="1">
    <location>
        <begin position="26"/>
        <end position="44"/>
    </location>
</feature>
<evidence type="ECO:0000313" key="3">
    <source>
        <dbReference type="Proteomes" id="UP001293169"/>
    </source>
</evidence>
<evidence type="ECO:0000313" key="2">
    <source>
        <dbReference type="EMBL" id="MDZ7465828.1"/>
    </source>
</evidence>
<evidence type="ECO:0000256" key="1">
    <source>
        <dbReference type="SAM" id="Phobius"/>
    </source>
</evidence>
<dbReference type="Proteomes" id="UP001293169">
    <property type="component" value="Unassembled WGS sequence"/>
</dbReference>
<keyword evidence="1" id="KW-0812">Transmembrane</keyword>
<organism evidence="2 3">
    <name type="scientific">Raoultella planticola</name>
    <name type="common">Klebsiella planticola</name>
    <dbReference type="NCBI Taxonomy" id="575"/>
    <lineage>
        <taxon>Bacteria</taxon>
        <taxon>Pseudomonadati</taxon>
        <taxon>Pseudomonadota</taxon>
        <taxon>Gammaproteobacteria</taxon>
        <taxon>Enterobacterales</taxon>
        <taxon>Enterobacteriaceae</taxon>
        <taxon>Klebsiella/Raoultella group</taxon>
        <taxon>Raoultella</taxon>
    </lineage>
</organism>
<sequence length="208" mass="24451">MQHQPCFTSWQRPFDYHQKIFSTKQCWRIVAVLAGLFLLAISPYTRADQSSAAMEQSTAEEDAGNKPLRKLSPKQFYVEVEIPGNYNISILFDTGLSANKSSKDYQPEIKKFMERERELFTLFNKEIEGEINIYSVETKEFVRKIKIPTENEYFSGNKTAYLIDRAEAGQYYAGFWLDRGRYIMIPDIYSHHPDFVEYTFYFVRLHGK</sequence>
<keyword evidence="3" id="KW-1185">Reference proteome</keyword>
<accession>A0ABU5M0W4</accession>
<dbReference type="RefSeq" id="WP_046852700.1">
    <property type="nucleotide sequence ID" value="NZ_CP172720.1"/>
</dbReference>
<proteinExistence type="predicted"/>
<name>A0ABU5M0W4_RAOPL</name>
<dbReference type="EMBL" id="JAXUDK010000005">
    <property type="protein sequence ID" value="MDZ7465828.1"/>
    <property type="molecule type" value="Genomic_DNA"/>
</dbReference>
<protein>
    <recommendedName>
        <fullName evidence="4">DUF5625 domain-containing protein</fullName>
    </recommendedName>
</protein>
<reference evidence="2 3" key="1">
    <citation type="submission" date="2023-12" db="EMBL/GenBank/DDBJ databases">
        <title>N/s.</title>
        <authorList>
            <person name="Dale J."/>
        </authorList>
    </citation>
    <scope>NUCLEOTIDE SEQUENCE [LARGE SCALE GENOMIC DNA]</scope>
    <source>
        <strain evidence="2 3">2023EL-01226</strain>
    </source>
</reference>
<evidence type="ECO:0008006" key="4">
    <source>
        <dbReference type="Google" id="ProtNLM"/>
    </source>
</evidence>
<keyword evidence="1" id="KW-0472">Membrane</keyword>
<comment type="caution">
    <text evidence="2">The sequence shown here is derived from an EMBL/GenBank/DDBJ whole genome shotgun (WGS) entry which is preliminary data.</text>
</comment>
<keyword evidence="1" id="KW-1133">Transmembrane helix</keyword>